<sequence length="64" mass="6916">MWTVYERSASPTVTCREADAELAAGLEVDVVKTAFPSLARPRREAVSPGPRLGVERFARACPGL</sequence>
<dbReference type="EMBL" id="BJHW01000001">
    <property type="protein sequence ID" value="GDY51472.1"/>
    <property type="molecule type" value="Genomic_DNA"/>
</dbReference>
<proteinExistence type="predicted"/>
<organism evidence="1 2">
    <name type="scientific">Streptomyces violaceusniger</name>
    <dbReference type="NCBI Taxonomy" id="68280"/>
    <lineage>
        <taxon>Bacteria</taxon>
        <taxon>Bacillati</taxon>
        <taxon>Actinomycetota</taxon>
        <taxon>Actinomycetes</taxon>
        <taxon>Kitasatosporales</taxon>
        <taxon>Streptomycetaceae</taxon>
        <taxon>Streptomyces</taxon>
        <taxon>Streptomyces violaceusniger group</taxon>
    </lineage>
</organism>
<name>A0A4D4KS24_STRVO</name>
<gene>
    <name evidence="1" type="ORF">SVIO_020950</name>
</gene>
<reference evidence="1 2" key="1">
    <citation type="journal article" date="2020" name="Int. J. Syst. Evol. Microbiol.">
        <title>Reclassification of Streptomyces castelarensis and Streptomyces sporoclivatus as later heterotypic synonyms of Streptomyces antimycoticus.</title>
        <authorList>
            <person name="Komaki H."/>
            <person name="Tamura T."/>
        </authorList>
    </citation>
    <scope>NUCLEOTIDE SEQUENCE [LARGE SCALE GENOMIC DNA]</scope>
    <source>
        <strain evidence="1 2">NBRC 13459</strain>
    </source>
</reference>
<evidence type="ECO:0000313" key="1">
    <source>
        <dbReference type="EMBL" id="GDY51472.1"/>
    </source>
</evidence>
<comment type="caution">
    <text evidence="1">The sequence shown here is derived from an EMBL/GenBank/DDBJ whole genome shotgun (WGS) entry which is preliminary data.</text>
</comment>
<dbReference type="AlphaFoldDB" id="A0A4D4KS24"/>
<keyword evidence="2" id="KW-1185">Reference proteome</keyword>
<dbReference type="Proteomes" id="UP000301309">
    <property type="component" value="Unassembled WGS sequence"/>
</dbReference>
<protein>
    <submittedName>
        <fullName evidence="1">Uncharacterized protein</fullName>
    </submittedName>
</protein>
<evidence type="ECO:0000313" key="2">
    <source>
        <dbReference type="Proteomes" id="UP000301309"/>
    </source>
</evidence>
<accession>A0A4D4KS24</accession>